<protein>
    <submittedName>
        <fullName evidence="10">MFS transporter, DHA2 family, methylenomycin A resistance protein</fullName>
    </submittedName>
</protein>
<dbReference type="OrthoDB" id="4532109at2"/>
<keyword evidence="7 8" id="KW-0472">Membrane</keyword>
<keyword evidence="6 8" id="KW-1133">Transmembrane helix</keyword>
<comment type="similarity">
    <text evidence="2">Belongs to the major facilitator superfamily. EmrB family.</text>
</comment>
<dbReference type="InterPro" id="IPR004638">
    <property type="entry name" value="EmrB-like"/>
</dbReference>
<feature type="transmembrane region" description="Helical" evidence="8">
    <location>
        <begin position="341"/>
        <end position="358"/>
    </location>
</feature>
<feature type="transmembrane region" description="Helical" evidence="8">
    <location>
        <begin position="81"/>
        <end position="100"/>
    </location>
</feature>
<comment type="subcellular location">
    <subcellularLocation>
        <location evidence="1">Cell membrane</location>
        <topology evidence="1">Multi-pass membrane protein</topology>
    </subcellularLocation>
</comment>
<feature type="transmembrane region" description="Helical" evidence="8">
    <location>
        <begin position="313"/>
        <end position="334"/>
    </location>
</feature>
<dbReference type="Pfam" id="PF07690">
    <property type="entry name" value="MFS_1"/>
    <property type="match status" value="1"/>
</dbReference>
<evidence type="ECO:0000256" key="3">
    <source>
        <dbReference type="ARBA" id="ARBA00022448"/>
    </source>
</evidence>
<feature type="transmembrane region" description="Helical" evidence="8">
    <location>
        <begin position="482"/>
        <end position="503"/>
    </location>
</feature>
<evidence type="ECO:0000256" key="7">
    <source>
        <dbReference type="ARBA" id="ARBA00023136"/>
    </source>
</evidence>
<name>A0A1C6RCE7_9ACTN</name>
<dbReference type="PRINTS" id="PR01035">
    <property type="entry name" value="TCRTETA"/>
</dbReference>
<evidence type="ECO:0000313" key="11">
    <source>
        <dbReference type="Proteomes" id="UP000199699"/>
    </source>
</evidence>
<evidence type="ECO:0000256" key="2">
    <source>
        <dbReference type="ARBA" id="ARBA00008537"/>
    </source>
</evidence>
<evidence type="ECO:0000256" key="4">
    <source>
        <dbReference type="ARBA" id="ARBA00022475"/>
    </source>
</evidence>
<feature type="transmembrane region" description="Helical" evidence="8">
    <location>
        <begin position="370"/>
        <end position="392"/>
    </location>
</feature>
<evidence type="ECO:0000256" key="5">
    <source>
        <dbReference type="ARBA" id="ARBA00022692"/>
    </source>
</evidence>
<dbReference type="EMBL" id="FMHT01000003">
    <property type="protein sequence ID" value="SCL14683.1"/>
    <property type="molecule type" value="Genomic_DNA"/>
</dbReference>
<keyword evidence="4" id="KW-1003">Cell membrane</keyword>
<evidence type="ECO:0000256" key="1">
    <source>
        <dbReference type="ARBA" id="ARBA00004651"/>
    </source>
</evidence>
<dbReference type="InterPro" id="IPR036259">
    <property type="entry name" value="MFS_trans_sf"/>
</dbReference>
<organism evidence="10 11">
    <name type="scientific">Micromonospora nigra</name>
    <dbReference type="NCBI Taxonomy" id="145857"/>
    <lineage>
        <taxon>Bacteria</taxon>
        <taxon>Bacillati</taxon>
        <taxon>Actinomycetota</taxon>
        <taxon>Actinomycetes</taxon>
        <taxon>Micromonosporales</taxon>
        <taxon>Micromonosporaceae</taxon>
        <taxon>Micromonospora</taxon>
    </lineage>
</organism>
<dbReference type="AlphaFoldDB" id="A0A1C6RCE7"/>
<keyword evidence="5 8" id="KW-0812">Transmembrane</keyword>
<feature type="transmembrane region" description="Helical" evidence="8">
    <location>
        <begin position="140"/>
        <end position="162"/>
    </location>
</feature>
<dbReference type="Gene3D" id="1.20.1250.20">
    <property type="entry name" value="MFS general substrate transporter like domains"/>
    <property type="match status" value="1"/>
</dbReference>
<dbReference type="InterPro" id="IPR020846">
    <property type="entry name" value="MFS_dom"/>
</dbReference>
<evidence type="ECO:0000313" key="10">
    <source>
        <dbReference type="EMBL" id="SCL14683.1"/>
    </source>
</evidence>
<dbReference type="Proteomes" id="UP000199699">
    <property type="component" value="Unassembled WGS sequence"/>
</dbReference>
<keyword evidence="3" id="KW-0813">Transport</keyword>
<dbReference type="InterPro" id="IPR001958">
    <property type="entry name" value="Tet-R_TetA/multi-R_MdtG-like"/>
</dbReference>
<dbReference type="CDD" id="cd17321">
    <property type="entry name" value="MFS_MMR_MDR_like"/>
    <property type="match status" value="1"/>
</dbReference>
<dbReference type="SUPFAM" id="SSF103473">
    <property type="entry name" value="MFS general substrate transporter"/>
    <property type="match status" value="1"/>
</dbReference>
<dbReference type="Gene3D" id="1.20.1720.10">
    <property type="entry name" value="Multidrug resistance protein D"/>
    <property type="match status" value="1"/>
</dbReference>
<dbReference type="STRING" id="145857.GA0070616_0511"/>
<dbReference type="RefSeq" id="WP_091075537.1">
    <property type="nucleotide sequence ID" value="NZ_FMHT01000003.1"/>
</dbReference>
<dbReference type="PANTHER" id="PTHR42718:SF9">
    <property type="entry name" value="MAJOR FACILITATOR SUPERFAMILY MULTIDRUG TRANSPORTER MFSC"/>
    <property type="match status" value="1"/>
</dbReference>
<evidence type="ECO:0000259" key="9">
    <source>
        <dbReference type="PROSITE" id="PS50850"/>
    </source>
</evidence>
<dbReference type="PROSITE" id="PS50850">
    <property type="entry name" value="MFS"/>
    <property type="match status" value="1"/>
</dbReference>
<dbReference type="NCBIfam" id="TIGR00711">
    <property type="entry name" value="efflux_EmrB"/>
    <property type="match status" value="1"/>
</dbReference>
<feature type="transmembrane region" description="Helical" evidence="8">
    <location>
        <begin position="413"/>
        <end position="430"/>
    </location>
</feature>
<feature type="transmembrane region" description="Helical" evidence="8">
    <location>
        <begin position="168"/>
        <end position="190"/>
    </location>
</feature>
<reference evidence="10 11" key="1">
    <citation type="submission" date="2016-06" db="EMBL/GenBank/DDBJ databases">
        <authorList>
            <person name="Kjaerup R.B."/>
            <person name="Dalgaard T.S."/>
            <person name="Juul-Madsen H.R."/>
        </authorList>
    </citation>
    <scope>NUCLEOTIDE SEQUENCE [LARGE SCALE GENOMIC DNA]</scope>
    <source>
        <strain evidence="10 11">DSM 43818</strain>
    </source>
</reference>
<feature type="transmembrane region" description="Helical" evidence="8">
    <location>
        <begin position="106"/>
        <end position="128"/>
    </location>
</feature>
<feature type="transmembrane region" description="Helical" evidence="8">
    <location>
        <begin position="278"/>
        <end position="301"/>
    </location>
</feature>
<keyword evidence="11" id="KW-1185">Reference proteome</keyword>
<feature type="transmembrane region" description="Helical" evidence="8">
    <location>
        <begin position="210"/>
        <end position="228"/>
    </location>
</feature>
<feature type="transmembrane region" description="Helical" evidence="8">
    <location>
        <begin position="234"/>
        <end position="257"/>
    </location>
</feature>
<dbReference type="PANTHER" id="PTHR42718">
    <property type="entry name" value="MAJOR FACILITATOR SUPERFAMILY MULTIDRUG TRANSPORTER MFSC"/>
    <property type="match status" value="1"/>
</dbReference>
<feature type="domain" description="Major facilitator superfamily (MFS) profile" evidence="9">
    <location>
        <begin position="15"/>
        <end position="507"/>
    </location>
</feature>
<accession>A0A1C6RCE7</accession>
<dbReference type="GO" id="GO:0022857">
    <property type="term" value="F:transmembrane transporter activity"/>
    <property type="evidence" value="ECO:0007669"/>
    <property type="project" value="InterPro"/>
</dbReference>
<feature type="transmembrane region" description="Helical" evidence="8">
    <location>
        <begin position="50"/>
        <end position="69"/>
    </location>
</feature>
<gene>
    <name evidence="10" type="ORF">GA0070616_0511</name>
</gene>
<sequence length="525" mass="53886">MTTSEARRAPARTTVLVVVCLALFMALLDSTAISLTLPAMRADLNADLTGLVWIADGYVLVFAALLLTSGSLGDRLGRAPMFLAGLAVFTVGSAICAYAPELPVLVAGRIVQGLGAALVTPQTLAILSHTFPTPKERARAFGIWSGVSALALLLGPVLGGLLADTWGWRSVFLINLPVGGVALLLGARVLIGRDGTAARPQGRLRRVVDLPGQVLAVLWLGTLTFALVEGSRFGWTSPVIVGLLVLSLLAFVALLAVERRVAHPMLHLDLFRSVTFSASTVVIALTAFGMYASFFLVSLFLQQAQEYSAAEAGVRFLPAMGAVMVASPLAGLLAGRVGSRVPVLGGATLMGVALLLLARVETDSPYGSWWPLLVIFGAGIGLVIPPVNSALLGSVRADRAGLASATGETGQQVGALVGIAVLGALVTNGFRRVVADGAGSVGLSREDSAELARRLFAEDGDSAAGASPAVTALVDRALTTGIGWGLTAAGIAALVAAAVAVLIREPRTSGQQESDAQPVGAAQSR</sequence>
<dbReference type="InterPro" id="IPR011701">
    <property type="entry name" value="MFS"/>
</dbReference>
<evidence type="ECO:0000256" key="6">
    <source>
        <dbReference type="ARBA" id="ARBA00022989"/>
    </source>
</evidence>
<evidence type="ECO:0000256" key="8">
    <source>
        <dbReference type="SAM" id="Phobius"/>
    </source>
</evidence>
<dbReference type="GO" id="GO:0005886">
    <property type="term" value="C:plasma membrane"/>
    <property type="evidence" value="ECO:0007669"/>
    <property type="project" value="UniProtKB-SubCell"/>
</dbReference>
<proteinExistence type="inferred from homology"/>